<dbReference type="Gene3D" id="3.40.1350.10">
    <property type="match status" value="1"/>
</dbReference>
<accession>A0ABT4AF38</accession>
<evidence type="ECO:0000313" key="6">
    <source>
        <dbReference type="EMBL" id="MCY1080311.1"/>
    </source>
</evidence>
<keyword evidence="3" id="KW-0378">Hydrolase</keyword>
<feature type="domain" description="VRR-NUC" evidence="5">
    <location>
        <begin position="4"/>
        <end position="81"/>
    </location>
</feature>
<gene>
    <name evidence="6" type="ORF">OV287_38250</name>
</gene>
<dbReference type="InterPro" id="IPR011856">
    <property type="entry name" value="tRNA_endonuc-like_dom_sf"/>
</dbReference>
<feature type="compositionally biased region" description="Polar residues" evidence="4">
    <location>
        <begin position="112"/>
        <end position="125"/>
    </location>
</feature>
<evidence type="ECO:0000256" key="4">
    <source>
        <dbReference type="SAM" id="MobiDB-lite"/>
    </source>
</evidence>
<dbReference type="Proteomes" id="UP001207654">
    <property type="component" value="Unassembled WGS sequence"/>
</dbReference>
<name>A0ABT4AF38_9BACT</name>
<reference evidence="6 7" key="1">
    <citation type="submission" date="2022-11" db="EMBL/GenBank/DDBJ databases">
        <title>Minimal conservation of predation-associated metabolite biosynthetic gene clusters underscores biosynthetic potential of Myxococcota including descriptions for ten novel species: Archangium lansinium sp. nov., Myxococcus landrumus sp. nov., Nannocystis bai.</title>
        <authorList>
            <person name="Ahearne A."/>
            <person name="Stevens C."/>
            <person name="Phillips K."/>
        </authorList>
    </citation>
    <scope>NUCLEOTIDE SEQUENCE [LARGE SCALE GENOMIC DNA]</scope>
    <source>
        <strain evidence="6 7">MIWBW</strain>
    </source>
</reference>
<evidence type="ECO:0000256" key="2">
    <source>
        <dbReference type="ARBA" id="ARBA00022722"/>
    </source>
</evidence>
<dbReference type="SMART" id="SM00990">
    <property type="entry name" value="VRR_NUC"/>
    <property type="match status" value="1"/>
</dbReference>
<dbReference type="EMBL" id="JAPNKA010000001">
    <property type="protein sequence ID" value="MCY1080311.1"/>
    <property type="molecule type" value="Genomic_DNA"/>
</dbReference>
<proteinExistence type="predicted"/>
<dbReference type="SUPFAM" id="SSF52980">
    <property type="entry name" value="Restriction endonuclease-like"/>
    <property type="match status" value="1"/>
</dbReference>
<evidence type="ECO:0000259" key="5">
    <source>
        <dbReference type="SMART" id="SM00990"/>
    </source>
</evidence>
<feature type="region of interest" description="Disordered" evidence="4">
    <location>
        <begin position="100"/>
        <end position="125"/>
    </location>
</feature>
<comment type="cofactor">
    <cofactor evidence="1">
        <name>Mg(2+)</name>
        <dbReference type="ChEBI" id="CHEBI:18420"/>
    </cofactor>
</comment>
<protein>
    <submittedName>
        <fullName evidence="6">VRR-NUC domain-containing protein</fullName>
    </submittedName>
</protein>
<evidence type="ECO:0000256" key="3">
    <source>
        <dbReference type="ARBA" id="ARBA00022801"/>
    </source>
</evidence>
<keyword evidence="7" id="KW-1185">Reference proteome</keyword>
<keyword evidence="2" id="KW-0540">Nuclease</keyword>
<evidence type="ECO:0000256" key="1">
    <source>
        <dbReference type="ARBA" id="ARBA00001946"/>
    </source>
</evidence>
<dbReference type="InterPro" id="IPR014883">
    <property type="entry name" value="VRR_NUC"/>
</dbReference>
<comment type="caution">
    <text evidence="6">The sequence shown here is derived from an EMBL/GenBank/DDBJ whole genome shotgun (WGS) entry which is preliminary data.</text>
</comment>
<dbReference type="RefSeq" id="WP_267538982.1">
    <property type="nucleotide sequence ID" value="NZ_JAPNKA010000001.1"/>
</dbReference>
<dbReference type="InterPro" id="IPR011335">
    <property type="entry name" value="Restrct_endonuc-II-like"/>
</dbReference>
<evidence type="ECO:0000313" key="7">
    <source>
        <dbReference type="Proteomes" id="UP001207654"/>
    </source>
</evidence>
<organism evidence="6 7">
    <name type="scientific">Archangium lansingense</name>
    <dbReference type="NCBI Taxonomy" id="2995310"/>
    <lineage>
        <taxon>Bacteria</taxon>
        <taxon>Pseudomonadati</taxon>
        <taxon>Myxococcota</taxon>
        <taxon>Myxococcia</taxon>
        <taxon>Myxococcales</taxon>
        <taxon>Cystobacterineae</taxon>
        <taxon>Archangiaceae</taxon>
        <taxon>Archangium</taxon>
    </lineage>
</organism>
<sequence>MRWAAQRDAAEPAVVQALRLAGWTVEKLSDKGFPDLLCVRNGEVVLLEVKSKRGRMKSAQVELHARLRAAGLPVAIVTTPDEALAAVRGEVRRTAMDVRVERRPGQRRSLSELATPNTFRTGRTS</sequence>